<organism evidence="2 3">
    <name type="scientific">Cystobacter fuscus (strain ATCC 25194 / DSM 2262 / NBRC 100088 / M29)</name>
    <dbReference type="NCBI Taxonomy" id="1242864"/>
    <lineage>
        <taxon>Bacteria</taxon>
        <taxon>Pseudomonadati</taxon>
        <taxon>Myxococcota</taxon>
        <taxon>Myxococcia</taxon>
        <taxon>Myxococcales</taxon>
        <taxon>Cystobacterineae</taxon>
        <taxon>Archangiaceae</taxon>
        <taxon>Cystobacter</taxon>
    </lineage>
</organism>
<dbReference type="Pfam" id="PF13643">
    <property type="entry name" value="DUF4145"/>
    <property type="match status" value="1"/>
</dbReference>
<gene>
    <name evidence="2" type="ORF">D187_000852</name>
</gene>
<dbReference type="Proteomes" id="UP000011682">
    <property type="component" value="Unassembled WGS sequence"/>
</dbReference>
<protein>
    <recommendedName>
        <fullName evidence="1">DUF4145 domain-containing protein</fullName>
    </recommendedName>
</protein>
<sequence length="149" mass="16538">MERIDHPPLPPRPDWMFELPVRAASFLSQVYAAMDAGAPDLAVLGLRSLFDVTALELVGDVGTFTEKLKALMAQGFISEQDTQTLAVVIDAGSAVAHRGHSLQVEHVHLIRTCIEGLLFQRFVAPKRVRALQRAIPKRSRRKRHGHSRG</sequence>
<accession>S9PQW3</accession>
<dbReference type="AlphaFoldDB" id="S9PQW3"/>
<dbReference type="InterPro" id="IPR025285">
    <property type="entry name" value="DUF4145"/>
</dbReference>
<dbReference type="eggNOG" id="ENOG5032H6K">
    <property type="taxonomic scope" value="Bacteria"/>
</dbReference>
<feature type="domain" description="DUF4145" evidence="1">
    <location>
        <begin position="29"/>
        <end position="107"/>
    </location>
</feature>
<keyword evidence="3" id="KW-1185">Reference proteome</keyword>
<dbReference type="RefSeq" id="WP_002629556.1">
    <property type="nucleotide sequence ID" value="NZ_ANAH02000001.1"/>
</dbReference>
<dbReference type="OrthoDB" id="6402073at2"/>
<evidence type="ECO:0000259" key="1">
    <source>
        <dbReference type="Pfam" id="PF13643"/>
    </source>
</evidence>
<name>S9PQW3_CYSF2</name>
<comment type="caution">
    <text evidence="2">The sequence shown here is derived from an EMBL/GenBank/DDBJ whole genome shotgun (WGS) entry which is preliminary data.</text>
</comment>
<reference evidence="2" key="1">
    <citation type="submission" date="2013-05" db="EMBL/GenBank/DDBJ databases">
        <title>Genome assembly of Cystobacter fuscus DSM 2262.</title>
        <authorList>
            <person name="Sharma G."/>
            <person name="Khatri I."/>
            <person name="Kaur C."/>
            <person name="Mayilraj S."/>
            <person name="Subramanian S."/>
        </authorList>
    </citation>
    <scope>NUCLEOTIDE SEQUENCE [LARGE SCALE GENOMIC DNA]</scope>
    <source>
        <strain evidence="2">DSM 2262</strain>
    </source>
</reference>
<dbReference type="EMBL" id="ANAH02000001">
    <property type="protein sequence ID" value="EPX65426.1"/>
    <property type="molecule type" value="Genomic_DNA"/>
</dbReference>
<proteinExistence type="predicted"/>
<evidence type="ECO:0000313" key="3">
    <source>
        <dbReference type="Proteomes" id="UP000011682"/>
    </source>
</evidence>
<evidence type="ECO:0000313" key="2">
    <source>
        <dbReference type="EMBL" id="EPX65426.1"/>
    </source>
</evidence>